<evidence type="ECO:0000256" key="2">
    <source>
        <dbReference type="ARBA" id="ARBA00023239"/>
    </source>
</evidence>
<evidence type="ECO:0000256" key="3">
    <source>
        <dbReference type="SAM" id="MobiDB-lite"/>
    </source>
</evidence>
<evidence type="ECO:0000256" key="1">
    <source>
        <dbReference type="ARBA" id="ARBA00008679"/>
    </source>
</evidence>
<name>A0ABT0FW98_9ACTN</name>
<protein>
    <recommendedName>
        <fullName evidence="6">Aldolase</fullName>
    </recommendedName>
</protein>
<evidence type="ECO:0000313" key="4">
    <source>
        <dbReference type="EMBL" id="MCK2216196.1"/>
    </source>
</evidence>
<dbReference type="PANTHER" id="PTHR39340:SF1">
    <property type="entry name" value="SULFOFRUCTOSEPHOSPHATE ALDOLASE"/>
    <property type="match status" value="1"/>
</dbReference>
<accession>A0ABT0FW98</accession>
<dbReference type="Proteomes" id="UP001317259">
    <property type="component" value="Unassembled WGS sequence"/>
</dbReference>
<dbReference type="Pfam" id="PF01791">
    <property type="entry name" value="DeoC"/>
    <property type="match status" value="1"/>
</dbReference>
<dbReference type="PANTHER" id="PTHR39340">
    <property type="entry name" value="SULFOFRUCTOSEPHOSPHATE ALDOLASE"/>
    <property type="match status" value="1"/>
</dbReference>
<dbReference type="InterPro" id="IPR013785">
    <property type="entry name" value="Aldolase_TIM"/>
</dbReference>
<comment type="similarity">
    <text evidence="1">Belongs to the aldolase LacD family.</text>
</comment>
<sequence>MTSPTGTATPTLDLLARPSGGFAMVAMDQRESLRQMYAAATGRRVDDAVLTAFKLAVARELGPHASGFLIDQDHGFHRVAAEGLVTGGGLIVAADALRQEPDGPVEDTALDDRVDLDAARAAGAVAAKLLLIWRDDEERDRRLEIAAEFVRRCAAAGLLSVLEGVARPAAGQDDAFDGPAAIREAAAELAGLRPSLYKAQVPLGGAAPEERLVEECARLDAVIPVPWVVLSQGVERDDFPAAVRAACRAGASGMLAGRAVWSDLVGTGAGGPGMAGGAGMGGGAGIGDGLGIGGGAGIGDGRGGPGIGGGPGTGGGAGAGGGPGGGDELGAALRERAVPRLRRLAAVVDEYAHPWSAR</sequence>
<comment type="caution">
    <text evidence="4">The sequence shown here is derived from an EMBL/GenBank/DDBJ whole genome shotgun (WGS) entry which is preliminary data.</text>
</comment>
<dbReference type="SUPFAM" id="SSF51569">
    <property type="entry name" value="Aldolase"/>
    <property type="match status" value="1"/>
</dbReference>
<dbReference type="SMART" id="SM01133">
    <property type="entry name" value="DeoC"/>
    <property type="match status" value="1"/>
</dbReference>
<dbReference type="InterPro" id="IPR002915">
    <property type="entry name" value="DeoC/FbaB/LacD_aldolase"/>
</dbReference>
<reference evidence="4 5" key="1">
    <citation type="submission" date="2022-04" db="EMBL/GenBank/DDBJ databases">
        <title>Genome draft of Actinomadura sp. ATCC 31491.</title>
        <authorList>
            <person name="Shi X."/>
            <person name="Du Y."/>
        </authorList>
    </citation>
    <scope>NUCLEOTIDE SEQUENCE [LARGE SCALE GENOMIC DNA]</scope>
    <source>
        <strain evidence="4 5">ATCC 31491</strain>
    </source>
</reference>
<keyword evidence="2" id="KW-0456">Lyase</keyword>
<keyword evidence="5" id="KW-1185">Reference proteome</keyword>
<feature type="region of interest" description="Disordered" evidence="3">
    <location>
        <begin position="302"/>
        <end position="333"/>
    </location>
</feature>
<organism evidence="4 5">
    <name type="scientific">Actinomadura luzonensis</name>
    <dbReference type="NCBI Taxonomy" id="2805427"/>
    <lineage>
        <taxon>Bacteria</taxon>
        <taxon>Bacillati</taxon>
        <taxon>Actinomycetota</taxon>
        <taxon>Actinomycetes</taxon>
        <taxon>Streptosporangiales</taxon>
        <taxon>Thermomonosporaceae</taxon>
        <taxon>Actinomadura</taxon>
    </lineage>
</organism>
<dbReference type="EMBL" id="JAKRKC020000001">
    <property type="protein sequence ID" value="MCK2216196.1"/>
    <property type="molecule type" value="Genomic_DNA"/>
</dbReference>
<gene>
    <name evidence="4" type="ORF">MF672_020675</name>
</gene>
<dbReference type="RefSeq" id="WP_242375662.1">
    <property type="nucleotide sequence ID" value="NZ_JAKRKC020000001.1"/>
</dbReference>
<dbReference type="InterPro" id="IPR050552">
    <property type="entry name" value="LacD_aldolase"/>
</dbReference>
<dbReference type="Gene3D" id="3.20.20.70">
    <property type="entry name" value="Aldolase class I"/>
    <property type="match status" value="1"/>
</dbReference>
<evidence type="ECO:0000313" key="5">
    <source>
        <dbReference type="Proteomes" id="UP001317259"/>
    </source>
</evidence>
<proteinExistence type="inferred from homology"/>
<feature type="compositionally biased region" description="Gly residues" evidence="3">
    <location>
        <begin position="302"/>
        <end position="328"/>
    </location>
</feature>
<evidence type="ECO:0008006" key="6">
    <source>
        <dbReference type="Google" id="ProtNLM"/>
    </source>
</evidence>